<dbReference type="PANTHER" id="PTHR46847:SF1">
    <property type="entry name" value="D-ALLOSE-BINDING PERIPLASMIC PROTEIN-RELATED"/>
    <property type="match status" value="1"/>
</dbReference>
<comment type="similarity">
    <text evidence="2">Belongs to the bacterial solute-binding protein 2 family.</text>
</comment>
<sequence>MAAHSVLVASYDALDQAKQAIRDGTLQATVDQLPAEQGYLGVQYALKSLEGEKLPGITLIDTLLVTADNIDKQ</sequence>
<dbReference type="OrthoDB" id="9805127at2"/>
<dbReference type="GO" id="GO:0030313">
    <property type="term" value="C:cell envelope"/>
    <property type="evidence" value="ECO:0007669"/>
    <property type="project" value="UniProtKB-SubCell"/>
</dbReference>
<evidence type="ECO:0000313" key="5">
    <source>
        <dbReference type="Proteomes" id="UP000190896"/>
    </source>
</evidence>
<keyword evidence="5" id="KW-1185">Reference proteome</keyword>
<evidence type="ECO:0008006" key="6">
    <source>
        <dbReference type="Google" id="ProtNLM"/>
    </source>
</evidence>
<name>A0A1T2KLX0_9GAMM</name>
<reference evidence="4 5" key="1">
    <citation type="submission" date="2016-11" db="EMBL/GenBank/DDBJ databases">
        <title>Mixed transmission modes and dynamic genome evolution in an obligate animal-bacterial symbiosis.</title>
        <authorList>
            <person name="Russell S.L."/>
            <person name="Corbett-Detig R.B."/>
            <person name="Cavanaugh C.M."/>
        </authorList>
    </citation>
    <scope>NUCLEOTIDE SEQUENCE [LARGE SCALE GENOMIC DNA]</scope>
    <source>
        <strain evidence="4">Se-Cadez</strain>
    </source>
</reference>
<comment type="subcellular location">
    <subcellularLocation>
        <location evidence="1">Cell envelope</location>
    </subcellularLocation>
</comment>
<comment type="caution">
    <text evidence="4">The sequence shown here is derived from an EMBL/GenBank/DDBJ whole genome shotgun (WGS) entry which is preliminary data.</text>
</comment>
<dbReference type="EMBL" id="MPRJ01000124">
    <property type="protein sequence ID" value="OOZ33869.1"/>
    <property type="molecule type" value="Genomic_DNA"/>
</dbReference>
<dbReference type="SUPFAM" id="SSF53822">
    <property type="entry name" value="Periplasmic binding protein-like I"/>
    <property type="match status" value="1"/>
</dbReference>
<evidence type="ECO:0000256" key="1">
    <source>
        <dbReference type="ARBA" id="ARBA00004196"/>
    </source>
</evidence>
<proteinExistence type="inferred from homology"/>
<dbReference type="Proteomes" id="UP000190896">
    <property type="component" value="Unassembled WGS sequence"/>
</dbReference>
<keyword evidence="3" id="KW-0732">Signal</keyword>
<organism evidence="4 5">
    <name type="scientific">Solemya velesiana gill symbiont</name>
    <dbReference type="NCBI Taxonomy" id="1918948"/>
    <lineage>
        <taxon>Bacteria</taxon>
        <taxon>Pseudomonadati</taxon>
        <taxon>Pseudomonadota</taxon>
        <taxon>Gammaproteobacteria</taxon>
        <taxon>sulfur-oxidizing symbionts</taxon>
    </lineage>
</organism>
<gene>
    <name evidence="4" type="ORF">BOW51_12420</name>
</gene>
<dbReference type="Gene3D" id="3.40.50.2300">
    <property type="match status" value="1"/>
</dbReference>
<dbReference type="AlphaFoldDB" id="A0A1T2KLX0"/>
<evidence type="ECO:0000256" key="2">
    <source>
        <dbReference type="ARBA" id="ARBA00007639"/>
    </source>
</evidence>
<evidence type="ECO:0000313" key="4">
    <source>
        <dbReference type="EMBL" id="OOZ33869.1"/>
    </source>
</evidence>
<accession>A0A1T2KLX0</accession>
<protein>
    <recommendedName>
        <fullName evidence="6">Periplasmic binding protein domain-containing protein</fullName>
    </recommendedName>
</protein>
<dbReference type="PANTHER" id="PTHR46847">
    <property type="entry name" value="D-ALLOSE-BINDING PERIPLASMIC PROTEIN-RELATED"/>
    <property type="match status" value="1"/>
</dbReference>
<dbReference type="RefSeq" id="WP_078488315.1">
    <property type="nucleotide sequence ID" value="NZ_MPRJ01000124.1"/>
</dbReference>
<evidence type="ECO:0000256" key="3">
    <source>
        <dbReference type="ARBA" id="ARBA00022729"/>
    </source>
</evidence>
<dbReference type="InterPro" id="IPR028082">
    <property type="entry name" value="Peripla_BP_I"/>
</dbReference>